<dbReference type="CDD" id="cd21123">
    <property type="entry name" value="SPASM_MftC-like"/>
    <property type="match status" value="1"/>
</dbReference>
<dbReference type="NCBIfam" id="TIGR04085">
    <property type="entry name" value="rSAM_more_4Fe4S"/>
    <property type="match status" value="1"/>
</dbReference>
<keyword evidence="2" id="KW-0479">Metal-binding</keyword>
<feature type="region of interest" description="Disordered" evidence="6">
    <location>
        <begin position="495"/>
        <end position="557"/>
    </location>
</feature>
<dbReference type="CDD" id="cd01335">
    <property type="entry name" value="Radical_SAM"/>
    <property type="match status" value="1"/>
</dbReference>
<sequence>MTDPLDEAWELSPRVALRPEPFGALAYHFGNRRLTFLKRPELVSVLRDLSGEPDARAALTRAGVPAGRWPAYAEALRGLAGADMIRPRGRTEADRTRPPHITAAPGTAGQSTAAQSIPAQSLPAQHTAAQHIAAQNAAAQNGVARSGTASGSLAKRFEYGLAAPICLTWELTYACNLSCVHCLSSSGRRDPRELATAQCEAVIDELQAMQVFYVNIGGGEPTVRPDFWHLVQYAVNHQVGVKFSTNGTRLTPERARFLAATDYVDVQVSLDGATPEVNDRVRGPGSYETALRALDNLAAAGFADAKLSVVVTRENAGQLDEFKAIADERGATLRLTRLRPSGRGADVWDELHPTAAQQRDLYEWLLRAGEDVLTGDSFFHLAGYGESLPGLNLCGAGRVVCLIDPLGDVYACPFAIHDRFRAGNVLSDGGFAAVWRESELFGDLRSPQTSGACTGCGFFDSCRGGCMAAKFFTGLPLDGPDPECVQGHAAAALAAGGRTVPRPSQDHSRRPGARRAGAGPVPVRIGRRPSPAAPPVQPPVHACAESPLAGFTPSSDV</sequence>
<dbReference type="InterPro" id="IPR050377">
    <property type="entry name" value="Radical_SAM_PqqE_MftC-like"/>
</dbReference>
<dbReference type="Pfam" id="PF13186">
    <property type="entry name" value="SPASM"/>
    <property type="match status" value="1"/>
</dbReference>
<evidence type="ECO:0000256" key="2">
    <source>
        <dbReference type="ARBA" id="ARBA00022723"/>
    </source>
</evidence>
<dbReference type="RefSeq" id="WP_239101810.1">
    <property type="nucleotide sequence ID" value="NZ_BAABEJ010000031.1"/>
</dbReference>
<gene>
    <name evidence="8" type="ORF">Mam01_66650</name>
</gene>
<dbReference type="InterPro" id="IPR006638">
    <property type="entry name" value="Elp3/MiaA/NifB-like_rSAM"/>
</dbReference>
<protein>
    <recommendedName>
        <fullName evidence="7">Radical SAM core domain-containing protein</fullName>
    </recommendedName>
</protein>
<evidence type="ECO:0000313" key="8">
    <source>
        <dbReference type="EMBL" id="GIH36501.1"/>
    </source>
</evidence>
<keyword evidence="9" id="KW-1185">Reference proteome</keyword>
<dbReference type="SMART" id="SM00729">
    <property type="entry name" value="Elp3"/>
    <property type="match status" value="1"/>
</dbReference>
<evidence type="ECO:0000256" key="5">
    <source>
        <dbReference type="ARBA" id="ARBA00023239"/>
    </source>
</evidence>
<dbReference type="InterPro" id="IPR013785">
    <property type="entry name" value="Aldolase_TIM"/>
</dbReference>
<dbReference type="SUPFAM" id="SSF102114">
    <property type="entry name" value="Radical SAM enzymes"/>
    <property type="match status" value="1"/>
</dbReference>
<evidence type="ECO:0000256" key="6">
    <source>
        <dbReference type="SAM" id="MobiDB-lite"/>
    </source>
</evidence>
<dbReference type="NCBIfam" id="TIGR03967">
    <property type="entry name" value="mycofact_MftB"/>
    <property type="match status" value="1"/>
</dbReference>
<dbReference type="Gene3D" id="3.20.20.70">
    <property type="entry name" value="Aldolase class I"/>
    <property type="match status" value="1"/>
</dbReference>
<feature type="domain" description="Radical SAM core" evidence="7">
    <location>
        <begin position="161"/>
        <end position="371"/>
    </location>
</feature>
<dbReference type="EMBL" id="BOOB01000062">
    <property type="protein sequence ID" value="GIH36501.1"/>
    <property type="molecule type" value="Genomic_DNA"/>
</dbReference>
<dbReference type="InterPro" id="IPR023913">
    <property type="entry name" value="MftC"/>
</dbReference>
<dbReference type="InterPro" id="IPR034480">
    <property type="entry name" value="Heme_synthase-like"/>
</dbReference>
<keyword evidence="5" id="KW-0456">Lyase</keyword>
<keyword evidence="3" id="KW-0408">Iron</keyword>
<evidence type="ECO:0000256" key="4">
    <source>
        <dbReference type="ARBA" id="ARBA00023014"/>
    </source>
</evidence>
<dbReference type="SFLD" id="SFLDG01385">
    <property type="entry name" value="heme_carboxy_lyase_like"/>
    <property type="match status" value="1"/>
</dbReference>
<evidence type="ECO:0000256" key="1">
    <source>
        <dbReference type="ARBA" id="ARBA00022691"/>
    </source>
</evidence>
<dbReference type="InterPro" id="IPR023850">
    <property type="entry name" value="MftB"/>
</dbReference>
<dbReference type="InterPro" id="IPR023885">
    <property type="entry name" value="4Fe4S-binding_SPASM_dom"/>
</dbReference>
<keyword evidence="4" id="KW-0411">Iron-sulfur</keyword>
<evidence type="ECO:0000313" key="9">
    <source>
        <dbReference type="Proteomes" id="UP000651728"/>
    </source>
</evidence>
<feature type="region of interest" description="Disordered" evidence="6">
    <location>
        <begin position="89"/>
        <end position="109"/>
    </location>
</feature>
<dbReference type="Pfam" id="PF26520">
    <property type="entry name" value="MftB_chaperone"/>
    <property type="match status" value="1"/>
</dbReference>
<dbReference type="SFLD" id="SFLDG01386">
    <property type="entry name" value="main_SPASM_domain-containing"/>
    <property type="match status" value="1"/>
</dbReference>
<dbReference type="PANTHER" id="PTHR11228:SF7">
    <property type="entry name" value="PQQA PEPTIDE CYCLASE"/>
    <property type="match status" value="1"/>
</dbReference>
<reference evidence="8 9" key="1">
    <citation type="submission" date="2021-01" db="EMBL/GenBank/DDBJ databases">
        <title>Whole genome shotgun sequence of Microbispora amethystogenes NBRC 101907.</title>
        <authorList>
            <person name="Komaki H."/>
            <person name="Tamura T."/>
        </authorList>
    </citation>
    <scope>NUCLEOTIDE SEQUENCE [LARGE SCALE GENOMIC DNA]</scope>
    <source>
        <strain evidence="8 9">NBRC 101907</strain>
    </source>
</reference>
<dbReference type="InterPro" id="IPR058240">
    <property type="entry name" value="rSAM_sf"/>
</dbReference>
<dbReference type="Proteomes" id="UP000651728">
    <property type="component" value="Unassembled WGS sequence"/>
</dbReference>
<dbReference type="SFLD" id="SFLDG01067">
    <property type="entry name" value="SPASM/twitch_domain_containing"/>
    <property type="match status" value="1"/>
</dbReference>
<keyword evidence="1" id="KW-0949">S-adenosyl-L-methionine</keyword>
<evidence type="ECO:0000259" key="7">
    <source>
        <dbReference type="PROSITE" id="PS51918"/>
    </source>
</evidence>
<dbReference type="PROSITE" id="PS51918">
    <property type="entry name" value="RADICAL_SAM"/>
    <property type="match status" value="1"/>
</dbReference>
<comment type="caution">
    <text evidence="8">The sequence shown here is derived from an EMBL/GenBank/DDBJ whole genome shotgun (WGS) entry which is preliminary data.</text>
</comment>
<dbReference type="Pfam" id="PF04055">
    <property type="entry name" value="Radical_SAM"/>
    <property type="match status" value="1"/>
</dbReference>
<name>A0ABQ4FNV8_9ACTN</name>
<proteinExistence type="predicted"/>
<dbReference type="SFLD" id="SFLDS00029">
    <property type="entry name" value="Radical_SAM"/>
    <property type="match status" value="1"/>
</dbReference>
<dbReference type="PANTHER" id="PTHR11228">
    <property type="entry name" value="RADICAL SAM DOMAIN PROTEIN"/>
    <property type="match status" value="1"/>
</dbReference>
<feature type="compositionally biased region" description="Low complexity" evidence="6">
    <location>
        <begin position="514"/>
        <end position="524"/>
    </location>
</feature>
<dbReference type="NCBIfam" id="TIGR03962">
    <property type="entry name" value="mycofact_rSAM"/>
    <property type="match status" value="1"/>
</dbReference>
<evidence type="ECO:0000256" key="3">
    <source>
        <dbReference type="ARBA" id="ARBA00023004"/>
    </source>
</evidence>
<dbReference type="InterPro" id="IPR007197">
    <property type="entry name" value="rSAM"/>
</dbReference>
<dbReference type="SFLD" id="SFLDF00316">
    <property type="entry name" value="C-terminal_tyrosine_decarboxyl"/>
    <property type="match status" value="1"/>
</dbReference>
<organism evidence="8 9">
    <name type="scientific">Microbispora amethystogenes</name>
    <dbReference type="NCBI Taxonomy" id="1427754"/>
    <lineage>
        <taxon>Bacteria</taxon>
        <taxon>Bacillati</taxon>
        <taxon>Actinomycetota</taxon>
        <taxon>Actinomycetes</taxon>
        <taxon>Streptosporangiales</taxon>
        <taxon>Streptosporangiaceae</taxon>
        <taxon>Microbispora</taxon>
    </lineage>
</organism>
<accession>A0ABQ4FNV8</accession>